<feature type="non-terminal residue" evidence="2">
    <location>
        <position position="1214"/>
    </location>
</feature>
<feature type="compositionally biased region" description="Low complexity" evidence="1">
    <location>
        <begin position="307"/>
        <end position="327"/>
    </location>
</feature>
<gene>
    <name evidence="2" type="ORF">PCOR1329_LOCUS61334</name>
</gene>
<evidence type="ECO:0000313" key="2">
    <source>
        <dbReference type="EMBL" id="CAK0877214.1"/>
    </source>
</evidence>
<keyword evidence="3" id="KW-1185">Reference proteome</keyword>
<evidence type="ECO:0000256" key="1">
    <source>
        <dbReference type="SAM" id="MobiDB-lite"/>
    </source>
</evidence>
<feature type="compositionally biased region" description="Basic residues" evidence="1">
    <location>
        <begin position="362"/>
        <end position="374"/>
    </location>
</feature>
<protein>
    <submittedName>
        <fullName evidence="2">Uncharacterized protein</fullName>
    </submittedName>
</protein>
<feature type="region of interest" description="Disordered" evidence="1">
    <location>
        <begin position="16"/>
        <end position="64"/>
    </location>
</feature>
<comment type="caution">
    <text evidence="2">The sequence shown here is derived from an EMBL/GenBank/DDBJ whole genome shotgun (WGS) entry which is preliminary data.</text>
</comment>
<dbReference type="EMBL" id="CAUYUJ010017715">
    <property type="protein sequence ID" value="CAK0877214.1"/>
    <property type="molecule type" value="Genomic_DNA"/>
</dbReference>
<feature type="region of interest" description="Disordered" evidence="1">
    <location>
        <begin position="302"/>
        <end position="381"/>
    </location>
</feature>
<reference evidence="2" key="1">
    <citation type="submission" date="2023-10" db="EMBL/GenBank/DDBJ databases">
        <authorList>
            <person name="Chen Y."/>
            <person name="Shah S."/>
            <person name="Dougan E. K."/>
            <person name="Thang M."/>
            <person name="Chan C."/>
        </authorList>
    </citation>
    <scope>NUCLEOTIDE SEQUENCE [LARGE SCALE GENOMIC DNA]</scope>
</reference>
<organism evidence="2 3">
    <name type="scientific">Prorocentrum cordatum</name>
    <dbReference type="NCBI Taxonomy" id="2364126"/>
    <lineage>
        <taxon>Eukaryota</taxon>
        <taxon>Sar</taxon>
        <taxon>Alveolata</taxon>
        <taxon>Dinophyceae</taxon>
        <taxon>Prorocentrales</taxon>
        <taxon>Prorocentraceae</taxon>
        <taxon>Prorocentrum</taxon>
    </lineage>
</organism>
<dbReference type="Proteomes" id="UP001189429">
    <property type="component" value="Unassembled WGS sequence"/>
</dbReference>
<sequence length="1214" mass="132870">MDWLALGVGCAADASVAGETPAEAPTHSRRRKSATSRLSDGGAVEEPPMALAEAKKRTKTWSYEQKTKAMRRGAKCTACMQCDTDQDPCNPSVSKIWGQYKWNEAKTCLETEGATCYICARAQLSQDNDMHEEYKAFYHWLIGELIKVYDNNGDRDMQHRLPWPTPRQIKEMEIYKIKWVLPPEEFVEHAEFIKTNPEPPQERIVIGPCGAKLVKVAPSSTRWQRVKEIAKQASRSRTHVDGTDDIQNKFNQDIMKGIITSDIIQSEFATPPTSAGGQGPSPAQQPRVDGAPAGAVEIVAVQEKDFSPQPSSKRAQAASRRAGNAGALGDGDDGKPEPPKRPRRASQPAAAVADGADAGVKKVAKPKSTKKRGRPTRDGETLLRMQLADLASAEQGSKTAAKFFGPEWKNVQRNIQNYLDDVDEVMETEEDMARLAELKMIHRKALVAKKVLCEVASQGVMSQKALEKYTVQVEWLQSGEHPCSNPFPKFMRDAMHKMQLEGASPPAFWKAILQELQQSGNADGSLLECIATKVLSLVMQSTVKEAVVVLAAFSEASGVRQELPAAIRTELDYLDVVVGIARDEVTWTPDLADRREKLDAMMKLTASSPVLKSFKTHQNGRDMLKLCAAALESTETLGALEAACKQACDSFTVSFDPQELEGLMKNDDRAKRIVKATLTEGSVRELFKSRAEHFLGAILDDWAKPNTLENAKLLSGAFESLAISQGIHSLHGEVNQAFLDHYAAMGALLQARADFYESADGCTSASKGRGILVAFHEFAGSSRKKCLDDFGFDPMTQRACASLAQLQVDPGYAKLREVCSSAAKPMLDEIKRLSAAALHDSTMVYPVNTHRLNDHLKYDVEADMPSTVATLKSLPGMEAAHRQLIFVDTWGKLTKSFAKLKLSVLNKDRKDRAINQERVSMVLETRAYLKLARDVIADIEATWGGIGKLFERPPGVQGMLTKTVKVRVSGLLQHRKDKDLNTCATQRRGDTLTPGVALLKSKSVRPCCMGPTRKTCLDIEFDGSSAAESPNTLGMEVKSIIDAWVGDTEELAAVIKGMAIDGIMLAKPAILSKEHQATRQGLLNDPNYKPRSNGVVLLQKWRAMLRTLSLDGNGLAFEKQAMLLKDWEDVVDAATEVTDLTFALHHLVRRLPGIANVVQRKAAAKSFAKDLAATRKGFTLGDDLASALADLSNGDFPTVDGEVISPKKAPAAGQ</sequence>
<evidence type="ECO:0000313" key="3">
    <source>
        <dbReference type="Proteomes" id="UP001189429"/>
    </source>
</evidence>
<proteinExistence type="predicted"/>
<accession>A0ABN9VUL2</accession>
<feature type="region of interest" description="Disordered" evidence="1">
    <location>
        <begin position="268"/>
        <end position="289"/>
    </location>
</feature>
<name>A0ABN9VUL2_9DINO</name>
<feature type="compositionally biased region" description="Low complexity" evidence="1">
    <location>
        <begin position="349"/>
        <end position="358"/>
    </location>
</feature>